<name>Q0RW77_RHOJR</name>
<organism evidence="3 4">
    <name type="scientific">Rhodococcus jostii (strain RHA1)</name>
    <dbReference type="NCBI Taxonomy" id="101510"/>
    <lineage>
        <taxon>Bacteria</taxon>
        <taxon>Bacillati</taxon>
        <taxon>Actinomycetota</taxon>
        <taxon>Actinomycetes</taxon>
        <taxon>Mycobacteriales</taxon>
        <taxon>Nocardiaceae</taxon>
        <taxon>Rhodococcus</taxon>
    </lineage>
</organism>
<accession>Q0RW77</accession>
<evidence type="ECO:0000313" key="3">
    <source>
        <dbReference type="EMBL" id="ABH00459.1"/>
    </source>
</evidence>
<evidence type="ECO:0000256" key="2">
    <source>
        <dbReference type="SAM" id="Phobius"/>
    </source>
</evidence>
<keyword evidence="3" id="KW-0614">Plasmid</keyword>
<dbReference type="AlphaFoldDB" id="Q0RW77"/>
<keyword evidence="2" id="KW-0472">Membrane</keyword>
<keyword evidence="2" id="KW-1133">Transmembrane helix</keyword>
<keyword evidence="2" id="KW-0812">Transmembrane</keyword>
<dbReference type="Proteomes" id="UP000008710">
    <property type="component" value="Plasmid pRHL2"/>
</dbReference>
<protein>
    <submittedName>
        <fullName evidence="3">Possible transposase</fullName>
    </submittedName>
</protein>
<gene>
    <name evidence="3" type="ordered locus">RHA1_ro10266</name>
</gene>
<dbReference type="EMBL" id="CP000433">
    <property type="protein sequence ID" value="ABH00459.1"/>
    <property type="molecule type" value="Genomic_DNA"/>
</dbReference>
<feature type="compositionally biased region" description="Polar residues" evidence="1">
    <location>
        <begin position="118"/>
        <end position="140"/>
    </location>
</feature>
<evidence type="ECO:0000256" key="1">
    <source>
        <dbReference type="SAM" id="MobiDB-lite"/>
    </source>
</evidence>
<dbReference type="KEGG" id="rha:RHA1_ro10266"/>
<evidence type="ECO:0000313" key="4">
    <source>
        <dbReference type="Proteomes" id="UP000008710"/>
    </source>
</evidence>
<sequence>MSEQPPPYKVVQIISSVLFWLIPILGAALYGRWLRGRASWTRPLAVPGTVAWTASLWVLSTVDENTGVGVILGPTWSCAVPTRAAAYLSRQPAGKMIYPLVRELAADGTPEAADVTESWGSQGNRITGGSSAQSPTPNSTMHIGRTHCSTPAAGTEEFGYRFLPGCVTVSDLPYGLIIRQSRDGRP</sequence>
<geneLocation type="plasmid" evidence="3 4">
    <name>pRHL2</name>
</geneLocation>
<proteinExistence type="predicted"/>
<feature type="region of interest" description="Disordered" evidence="1">
    <location>
        <begin position="114"/>
        <end position="140"/>
    </location>
</feature>
<dbReference type="HOGENOM" id="CLU_1453356_0_0_11"/>
<reference evidence="4" key="1">
    <citation type="journal article" date="2006" name="Proc. Natl. Acad. Sci. U.S.A.">
        <title>The complete genome of Rhodococcus sp. RHA1 provides insights into a catabolic powerhouse.</title>
        <authorList>
            <person name="McLeod M.P."/>
            <person name="Warren R.L."/>
            <person name="Hsiao W.W.L."/>
            <person name="Araki N."/>
            <person name="Myhre M."/>
            <person name="Fernandes C."/>
            <person name="Miyazawa D."/>
            <person name="Wong W."/>
            <person name="Lillquist A.L."/>
            <person name="Wang D."/>
            <person name="Dosanjh M."/>
            <person name="Hara H."/>
            <person name="Petrescu A."/>
            <person name="Morin R.D."/>
            <person name="Yang G."/>
            <person name="Stott J.M."/>
            <person name="Schein J.E."/>
            <person name="Shin H."/>
            <person name="Smailus D."/>
            <person name="Siddiqui A.S."/>
            <person name="Marra M.A."/>
            <person name="Jones S.J.M."/>
            <person name="Holt R."/>
            <person name="Brinkman F.S.L."/>
            <person name="Miyauchi K."/>
            <person name="Fukuda M."/>
            <person name="Davies J.E."/>
            <person name="Mohn W.W."/>
            <person name="Eltis L.D."/>
        </authorList>
    </citation>
    <scope>NUCLEOTIDE SEQUENCE [LARGE SCALE GENOMIC DNA]</scope>
    <source>
        <strain evidence="4">RHA1</strain>
    </source>
</reference>
<feature type="transmembrane region" description="Helical" evidence="2">
    <location>
        <begin position="12"/>
        <end position="33"/>
    </location>
</feature>